<feature type="compositionally biased region" description="Basic and acidic residues" evidence="2">
    <location>
        <begin position="124"/>
        <end position="144"/>
    </location>
</feature>
<sequence length="155" mass="17292">MTKKQRIDSVNGAIKTMEGALTEIQPPEWVTVPESAMGFWRSITQARSADRWNNADLEAAAELARTKAKIEQLNKEIEAEGDIVVNERGTPIVNPRHSLLETLSRRMVALSRALQVHAEATQGKSREQVKGNKAQEKARNAVKQDDDDLISRPTH</sequence>
<proteinExistence type="predicted"/>
<evidence type="ECO:0000313" key="3">
    <source>
        <dbReference type="EMBL" id="AKH46242.1"/>
    </source>
</evidence>
<accession>A0A0F7L441</accession>
<evidence type="ECO:0000256" key="1">
    <source>
        <dbReference type="SAM" id="Coils"/>
    </source>
</evidence>
<name>A0A0F7L441_9VIRU</name>
<protein>
    <submittedName>
        <fullName evidence="3">TerS protein</fullName>
    </submittedName>
</protein>
<evidence type="ECO:0000256" key="2">
    <source>
        <dbReference type="SAM" id="MobiDB-lite"/>
    </source>
</evidence>
<organism evidence="3">
    <name type="scientific">uncultured marine virus</name>
    <dbReference type="NCBI Taxonomy" id="186617"/>
    <lineage>
        <taxon>Viruses</taxon>
        <taxon>environmental samples</taxon>
    </lineage>
</organism>
<feature type="region of interest" description="Disordered" evidence="2">
    <location>
        <begin position="118"/>
        <end position="155"/>
    </location>
</feature>
<keyword evidence="1" id="KW-0175">Coiled coil</keyword>
<reference evidence="3" key="1">
    <citation type="journal article" date="2015" name="Front. Microbiol.">
        <title>Combining genomic sequencing methods to explore viral diversity and reveal potential virus-host interactions.</title>
        <authorList>
            <person name="Chow C.E."/>
            <person name="Winget D.M."/>
            <person name="White R.A.III."/>
            <person name="Hallam S.J."/>
            <person name="Suttle C.A."/>
        </authorList>
    </citation>
    <scope>NUCLEOTIDE SEQUENCE</scope>
    <source>
        <strain evidence="3">Anoxic3_5</strain>
    </source>
</reference>
<feature type="coiled-coil region" evidence="1">
    <location>
        <begin position="56"/>
        <end position="83"/>
    </location>
</feature>
<reference evidence="3" key="2">
    <citation type="submission" date="2015-03" db="EMBL/GenBank/DDBJ databases">
        <authorList>
            <person name="Chow C.-E.T."/>
            <person name="Winget D.M."/>
            <person name="White R.A.III."/>
            <person name="Hallam S.J."/>
            <person name="Suttle C.A."/>
        </authorList>
    </citation>
    <scope>NUCLEOTIDE SEQUENCE</scope>
    <source>
        <strain evidence="3">Anoxic3_5</strain>
    </source>
</reference>
<dbReference type="EMBL" id="KR029580">
    <property type="protein sequence ID" value="AKH46242.1"/>
    <property type="molecule type" value="Genomic_DNA"/>
</dbReference>